<dbReference type="OrthoDB" id="2924818at2759"/>
<evidence type="ECO:0000256" key="4">
    <source>
        <dbReference type="PIRSR" id="PIRSR617939-2"/>
    </source>
</evidence>
<dbReference type="AlphaFoldDB" id="A0A6A6HYG3"/>
<feature type="binding site" evidence="4">
    <location>
        <begin position="13"/>
        <end position="18"/>
    </location>
    <ligand>
        <name>substrate</name>
    </ligand>
</feature>
<accession>A0A6A6HYG3</accession>
<organism evidence="6 7">
    <name type="scientific">Trematosphaeria pertusa</name>
    <dbReference type="NCBI Taxonomy" id="390896"/>
    <lineage>
        <taxon>Eukaryota</taxon>
        <taxon>Fungi</taxon>
        <taxon>Dikarya</taxon>
        <taxon>Ascomycota</taxon>
        <taxon>Pezizomycotina</taxon>
        <taxon>Dothideomycetes</taxon>
        <taxon>Pleosporomycetidae</taxon>
        <taxon>Pleosporales</taxon>
        <taxon>Massarineae</taxon>
        <taxon>Trematosphaeriaceae</taxon>
        <taxon>Trematosphaeria</taxon>
    </lineage>
</organism>
<protein>
    <recommendedName>
        <fullName evidence="1">gamma-glutamylcyclotransferase</fullName>
        <ecNumber evidence="1">4.3.2.9</ecNumber>
    </recommendedName>
</protein>
<dbReference type="PANTHER" id="PTHR12935:SF0">
    <property type="entry name" value="GAMMA-GLUTAMYLCYCLOTRANSFERASE"/>
    <property type="match status" value="1"/>
</dbReference>
<feature type="region of interest" description="Disordered" evidence="5">
    <location>
        <begin position="59"/>
        <end position="79"/>
    </location>
</feature>
<dbReference type="Proteomes" id="UP000800094">
    <property type="component" value="Unassembled WGS sequence"/>
</dbReference>
<keyword evidence="2" id="KW-0456">Lyase</keyword>
<evidence type="ECO:0000313" key="7">
    <source>
        <dbReference type="Proteomes" id="UP000800094"/>
    </source>
</evidence>
<dbReference type="RefSeq" id="XP_033677933.1">
    <property type="nucleotide sequence ID" value="XM_033830165.1"/>
</dbReference>
<dbReference type="EC" id="4.3.2.9" evidence="1"/>
<evidence type="ECO:0000256" key="5">
    <source>
        <dbReference type="SAM" id="MobiDB-lite"/>
    </source>
</evidence>
<proteinExistence type="predicted"/>
<dbReference type="EMBL" id="ML987206">
    <property type="protein sequence ID" value="KAF2242929.1"/>
    <property type="molecule type" value="Genomic_DNA"/>
</dbReference>
<dbReference type="GO" id="GO:0003839">
    <property type="term" value="F:gamma-glutamylcyclotransferase activity"/>
    <property type="evidence" value="ECO:0007669"/>
    <property type="project" value="UniProtKB-EC"/>
</dbReference>
<evidence type="ECO:0000313" key="6">
    <source>
        <dbReference type="EMBL" id="KAF2242929.1"/>
    </source>
</evidence>
<dbReference type="CDD" id="cd06661">
    <property type="entry name" value="GGCT_like"/>
    <property type="match status" value="1"/>
</dbReference>
<keyword evidence="7" id="KW-1185">Reference proteome</keyword>
<dbReference type="Gene3D" id="3.10.490.10">
    <property type="entry name" value="Gamma-glutamyl cyclotransferase-like"/>
    <property type="match status" value="1"/>
</dbReference>
<dbReference type="InterPro" id="IPR017939">
    <property type="entry name" value="G-Glutamylcylcotransferase"/>
</dbReference>
<dbReference type="InterPro" id="IPR013024">
    <property type="entry name" value="GGCT-like"/>
</dbReference>
<evidence type="ECO:0000256" key="1">
    <source>
        <dbReference type="ARBA" id="ARBA00012346"/>
    </source>
</evidence>
<dbReference type="GeneID" id="54583495"/>
<dbReference type="SUPFAM" id="SSF110857">
    <property type="entry name" value="Gamma-glutamyl cyclotransferase-like"/>
    <property type="match status" value="1"/>
</dbReference>
<sequence length="228" mass="25650">MAPKTPSSSPTIYFGYGSNLWLHQMSIRCPASTYLGVARLPAYRWIINDRGYANVVAVSSSSPSSSAPSPPPSSTNTNKSPYSSLVFGLVYRLSPSDEAALDRNEGVPIAYNKETLECDFWAKPPESSGEGEKVDVAKPPTETKEMLVYIDRQRTAEDKPKKEYIYRMNRGIEDAVRMGVPEGYVEDVMRKFIPEEGKAEKRKSMEEFAHRQAMEFSDESGVWTEERR</sequence>
<dbReference type="PANTHER" id="PTHR12935">
    <property type="entry name" value="GAMMA-GLUTAMYLCYCLOTRANSFERASE"/>
    <property type="match status" value="1"/>
</dbReference>
<feature type="active site" description="Proton acceptor" evidence="3">
    <location>
        <position position="105"/>
    </location>
</feature>
<dbReference type="InterPro" id="IPR036568">
    <property type="entry name" value="GGCT-like_sf"/>
</dbReference>
<name>A0A6A6HYG3_9PLEO</name>
<reference evidence="6" key="1">
    <citation type="journal article" date="2020" name="Stud. Mycol.">
        <title>101 Dothideomycetes genomes: a test case for predicting lifestyles and emergence of pathogens.</title>
        <authorList>
            <person name="Haridas S."/>
            <person name="Albert R."/>
            <person name="Binder M."/>
            <person name="Bloem J."/>
            <person name="Labutti K."/>
            <person name="Salamov A."/>
            <person name="Andreopoulos B."/>
            <person name="Baker S."/>
            <person name="Barry K."/>
            <person name="Bills G."/>
            <person name="Bluhm B."/>
            <person name="Cannon C."/>
            <person name="Castanera R."/>
            <person name="Culley D."/>
            <person name="Daum C."/>
            <person name="Ezra D."/>
            <person name="Gonzalez J."/>
            <person name="Henrissat B."/>
            <person name="Kuo A."/>
            <person name="Liang C."/>
            <person name="Lipzen A."/>
            <person name="Lutzoni F."/>
            <person name="Magnuson J."/>
            <person name="Mondo S."/>
            <person name="Nolan M."/>
            <person name="Ohm R."/>
            <person name="Pangilinan J."/>
            <person name="Park H.-J."/>
            <person name="Ramirez L."/>
            <person name="Alfaro M."/>
            <person name="Sun H."/>
            <person name="Tritt A."/>
            <person name="Yoshinaga Y."/>
            <person name="Zwiers L.-H."/>
            <person name="Turgeon B."/>
            <person name="Goodwin S."/>
            <person name="Spatafora J."/>
            <person name="Crous P."/>
            <person name="Grigoriev I."/>
        </authorList>
    </citation>
    <scope>NUCLEOTIDE SEQUENCE</scope>
    <source>
        <strain evidence="6">CBS 122368</strain>
    </source>
</reference>
<evidence type="ECO:0000256" key="3">
    <source>
        <dbReference type="PIRSR" id="PIRSR617939-1"/>
    </source>
</evidence>
<gene>
    <name evidence="6" type="ORF">BU26DRAFT_523923</name>
</gene>
<evidence type="ECO:0000256" key="2">
    <source>
        <dbReference type="ARBA" id="ARBA00023239"/>
    </source>
</evidence>